<organism evidence="2 3">
    <name type="scientific">Corynebacterium minutissimum</name>
    <dbReference type="NCBI Taxonomy" id="38301"/>
    <lineage>
        <taxon>Bacteria</taxon>
        <taxon>Bacillati</taxon>
        <taxon>Actinomycetota</taxon>
        <taxon>Actinomycetes</taxon>
        <taxon>Mycobacteriales</taxon>
        <taxon>Corynebacteriaceae</taxon>
        <taxon>Corynebacterium</taxon>
    </lineage>
</organism>
<keyword evidence="1" id="KW-0175">Coiled coil</keyword>
<reference evidence="2 3" key="1">
    <citation type="submission" date="2018-06" db="EMBL/GenBank/DDBJ databases">
        <authorList>
            <consortium name="Pathogen Informatics"/>
            <person name="Doyle S."/>
        </authorList>
    </citation>
    <scope>NUCLEOTIDE SEQUENCE [LARGE SCALE GENOMIC DNA]</scope>
    <source>
        <strain evidence="2 3">NCTC10289</strain>
    </source>
</reference>
<sequence>MAVKPHDPRAVLAPEALDASVAEILQEPADSLEEELNQLDRAHAVLRDALQDN</sequence>
<evidence type="ECO:0000313" key="2">
    <source>
        <dbReference type="EMBL" id="STC78355.1"/>
    </source>
</evidence>
<dbReference type="AlphaFoldDB" id="A0A376D013"/>
<feature type="coiled-coil region" evidence="1">
    <location>
        <begin position="22"/>
        <end position="52"/>
    </location>
</feature>
<evidence type="ECO:0000256" key="1">
    <source>
        <dbReference type="SAM" id="Coils"/>
    </source>
</evidence>
<name>A0A376D013_9CORY</name>
<proteinExistence type="predicted"/>
<dbReference type="RefSeq" id="WP_181815373.1">
    <property type="nucleotide sequence ID" value="NZ_CP069533.1"/>
</dbReference>
<evidence type="ECO:0000313" key="3">
    <source>
        <dbReference type="Proteomes" id="UP000254287"/>
    </source>
</evidence>
<accession>A0A376D013</accession>
<dbReference type="EMBL" id="UFXP01000001">
    <property type="protein sequence ID" value="STC78355.1"/>
    <property type="molecule type" value="Genomic_DNA"/>
</dbReference>
<gene>
    <name evidence="2" type="ORF">NCTC10289_01524</name>
</gene>
<dbReference type="Proteomes" id="UP000254287">
    <property type="component" value="Unassembled WGS sequence"/>
</dbReference>
<protein>
    <submittedName>
        <fullName evidence="2">Uncharacterized protein</fullName>
    </submittedName>
</protein>